<proteinExistence type="predicted"/>
<dbReference type="Proteomes" id="UP000828048">
    <property type="component" value="Chromosome 5"/>
</dbReference>
<evidence type="ECO:0000313" key="2">
    <source>
        <dbReference type="Proteomes" id="UP000828048"/>
    </source>
</evidence>
<protein>
    <submittedName>
        <fullName evidence="1">Uncharacterized protein</fullName>
    </submittedName>
</protein>
<comment type="caution">
    <text evidence="1">The sequence shown here is derived from an EMBL/GenBank/DDBJ whole genome shotgun (WGS) entry which is preliminary data.</text>
</comment>
<organism evidence="1 2">
    <name type="scientific">Vaccinium darrowii</name>
    <dbReference type="NCBI Taxonomy" id="229202"/>
    <lineage>
        <taxon>Eukaryota</taxon>
        <taxon>Viridiplantae</taxon>
        <taxon>Streptophyta</taxon>
        <taxon>Embryophyta</taxon>
        <taxon>Tracheophyta</taxon>
        <taxon>Spermatophyta</taxon>
        <taxon>Magnoliopsida</taxon>
        <taxon>eudicotyledons</taxon>
        <taxon>Gunneridae</taxon>
        <taxon>Pentapetalae</taxon>
        <taxon>asterids</taxon>
        <taxon>Ericales</taxon>
        <taxon>Ericaceae</taxon>
        <taxon>Vaccinioideae</taxon>
        <taxon>Vaccinieae</taxon>
        <taxon>Vaccinium</taxon>
    </lineage>
</organism>
<keyword evidence="2" id="KW-1185">Reference proteome</keyword>
<sequence length="508" mass="57551">MTKNVPLHKMAKGRPILLRPGFLANDVVPDYERLRNEHIKRNNERCKQHGVKTIATSVVSPVQAERANESGKRNRGELDDGDYRPSEDENDNDYDHELDDSFEEEVSNMGPGLRTTQSNPDQQRGSSMISERATRSTPQPDMDTDTQDMHTQALPSAQPQSEPLAENDVALKVGKGRGPTRGKMAQRLIDKDGRLRVPIPPQFCAPIGEHATKMASKIGYEVRTNVIDLGVRRWKAIDDTVKAPILQRLTDKFDLQGDPMDVDKVVATQCGRRMSDFTFRLHKKYKKLLETKGPEYARSNPPRNVKLEQWTSLIDKKWNDKRWASEKHLKHRCGSKSLSVRVAAAMKDGVMPPLKEIYQSTHYNKDTNEWISPGCKDKFDEMEKIEAEHNSQEGAVPMTQEDLSIKVFKKRSGYIKGLGMRPSSSVRIYVNSYEYVTNLEKKVQERDEIIQEHVEKIEAANATIVELVEAKEQANATIANLVEAKEQQGRTLASVLEFLKKQGYTGVS</sequence>
<gene>
    <name evidence="1" type="ORF">Vadar_016839</name>
</gene>
<name>A0ACB7Y0W5_9ERIC</name>
<evidence type="ECO:0000313" key="1">
    <source>
        <dbReference type="EMBL" id="KAH7846673.1"/>
    </source>
</evidence>
<accession>A0ACB7Y0W5</accession>
<dbReference type="EMBL" id="CM037155">
    <property type="protein sequence ID" value="KAH7846673.1"/>
    <property type="molecule type" value="Genomic_DNA"/>
</dbReference>
<reference evidence="1 2" key="1">
    <citation type="journal article" date="2021" name="Hortic Res">
        <title>High-quality reference genome and annotation aids understanding of berry development for evergreen blueberry (Vaccinium darrowii).</title>
        <authorList>
            <person name="Yu J."/>
            <person name="Hulse-Kemp A.M."/>
            <person name="Babiker E."/>
            <person name="Staton M."/>
        </authorList>
    </citation>
    <scope>NUCLEOTIDE SEQUENCE [LARGE SCALE GENOMIC DNA]</scope>
    <source>
        <strain evidence="2">cv. NJ 8807/NJ 8810</strain>
        <tissue evidence="1">Young leaf</tissue>
    </source>
</reference>